<evidence type="ECO:0000313" key="5">
    <source>
        <dbReference type="Proteomes" id="UP000799324"/>
    </source>
</evidence>
<dbReference type="AlphaFoldDB" id="A0A6A6SLX1"/>
<keyword evidence="2" id="KW-1133">Transmembrane helix</keyword>
<feature type="domain" description="Apple" evidence="3">
    <location>
        <begin position="97"/>
        <end position="191"/>
    </location>
</feature>
<dbReference type="OrthoDB" id="3943216at2759"/>
<dbReference type="EMBL" id="MU004537">
    <property type="protein sequence ID" value="KAF2648472.1"/>
    <property type="molecule type" value="Genomic_DNA"/>
</dbReference>
<evidence type="ECO:0000313" key="4">
    <source>
        <dbReference type="EMBL" id="KAF2648472.1"/>
    </source>
</evidence>
<keyword evidence="5" id="KW-1185">Reference proteome</keyword>
<dbReference type="Proteomes" id="UP000799324">
    <property type="component" value="Unassembled WGS sequence"/>
</dbReference>
<evidence type="ECO:0000256" key="2">
    <source>
        <dbReference type="SAM" id="Phobius"/>
    </source>
</evidence>
<protein>
    <recommendedName>
        <fullName evidence="3">Apple domain-containing protein</fullName>
    </recommendedName>
</protein>
<dbReference type="Pfam" id="PF00024">
    <property type="entry name" value="PAN_1"/>
    <property type="match status" value="1"/>
</dbReference>
<keyword evidence="2" id="KW-0472">Membrane</keyword>
<dbReference type="Pfam" id="PF14295">
    <property type="entry name" value="PAN_4"/>
    <property type="match status" value="1"/>
</dbReference>
<gene>
    <name evidence="4" type="ORF">K491DRAFT_737430</name>
</gene>
<proteinExistence type="predicted"/>
<feature type="region of interest" description="Disordered" evidence="1">
    <location>
        <begin position="432"/>
        <end position="464"/>
    </location>
</feature>
<dbReference type="Gene3D" id="3.50.4.10">
    <property type="entry name" value="Hepatocyte Growth Factor"/>
    <property type="match status" value="2"/>
</dbReference>
<sequence length="464" mass="49403">MCQDLTFVSSFRPRLHYAAALLVDIVKVICKLWTYPTIQDLKETGDCKLEIMEENLISLVSGFLLSQTRYKEHSENMIEGSVPYSHLTKRDGDRSPCPVDSPPEIGSSQSFNVSCGLDYNGGFADMYQAASPSLTDCVDKCASHHPQCVAVSYEASEAHGTNNCYLKNATPPLVLRSYVMDSAVAIWPTGNEEDCAGISGDFTTQGVSFETHCGQDYPYNDYKQAFATSLEDCMGQCASVKGSCAGVSYEASMAHGYMNCYLKSAVGVNLLMTQDFVVDSAFVVKRQSGSSSAISLTAQASSSFASTATSDSISSLTPGLLLSMSSATTAPSSASATTPGAEASTTATGAAVAHTSTSKAWIAGAVIGPIVGIIIIALLCMLFFRRRKATRRLSAPPAYSVASEQVHDMSKYPEVAGNYGGVPQQRLTSAFTSSQFHEQQLPHAPPNVPQGASQIEGRPVYEAS</sequence>
<feature type="transmembrane region" description="Helical" evidence="2">
    <location>
        <begin position="360"/>
        <end position="384"/>
    </location>
</feature>
<accession>A0A6A6SLX1</accession>
<evidence type="ECO:0000259" key="3">
    <source>
        <dbReference type="PROSITE" id="PS50948"/>
    </source>
</evidence>
<keyword evidence="2" id="KW-0812">Transmembrane</keyword>
<evidence type="ECO:0000256" key="1">
    <source>
        <dbReference type="SAM" id="MobiDB-lite"/>
    </source>
</evidence>
<name>A0A6A6SLX1_9PLEO</name>
<organism evidence="4 5">
    <name type="scientific">Lophiostoma macrostomum CBS 122681</name>
    <dbReference type="NCBI Taxonomy" id="1314788"/>
    <lineage>
        <taxon>Eukaryota</taxon>
        <taxon>Fungi</taxon>
        <taxon>Dikarya</taxon>
        <taxon>Ascomycota</taxon>
        <taxon>Pezizomycotina</taxon>
        <taxon>Dothideomycetes</taxon>
        <taxon>Pleosporomycetidae</taxon>
        <taxon>Pleosporales</taxon>
        <taxon>Lophiostomataceae</taxon>
        <taxon>Lophiostoma</taxon>
    </lineage>
</organism>
<dbReference type="InterPro" id="IPR003609">
    <property type="entry name" value="Pan_app"/>
</dbReference>
<reference evidence="4" key="1">
    <citation type="journal article" date="2020" name="Stud. Mycol.">
        <title>101 Dothideomycetes genomes: a test case for predicting lifestyles and emergence of pathogens.</title>
        <authorList>
            <person name="Haridas S."/>
            <person name="Albert R."/>
            <person name="Binder M."/>
            <person name="Bloem J."/>
            <person name="Labutti K."/>
            <person name="Salamov A."/>
            <person name="Andreopoulos B."/>
            <person name="Baker S."/>
            <person name="Barry K."/>
            <person name="Bills G."/>
            <person name="Bluhm B."/>
            <person name="Cannon C."/>
            <person name="Castanera R."/>
            <person name="Culley D."/>
            <person name="Daum C."/>
            <person name="Ezra D."/>
            <person name="Gonzalez J."/>
            <person name="Henrissat B."/>
            <person name="Kuo A."/>
            <person name="Liang C."/>
            <person name="Lipzen A."/>
            <person name="Lutzoni F."/>
            <person name="Magnuson J."/>
            <person name="Mondo S."/>
            <person name="Nolan M."/>
            <person name="Ohm R."/>
            <person name="Pangilinan J."/>
            <person name="Park H.-J."/>
            <person name="Ramirez L."/>
            <person name="Alfaro M."/>
            <person name="Sun H."/>
            <person name="Tritt A."/>
            <person name="Yoshinaga Y."/>
            <person name="Zwiers L.-H."/>
            <person name="Turgeon B."/>
            <person name="Goodwin S."/>
            <person name="Spatafora J."/>
            <person name="Crous P."/>
            <person name="Grigoriev I."/>
        </authorList>
    </citation>
    <scope>NUCLEOTIDE SEQUENCE</scope>
    <source>
        <strain evidence="4">CBS 122681</strain>
    </source>
</reference>
<dbReference type="PROSITE" id="PS50948">
    <property type="entry name" value="PAN"/>
    <property type="match status" value="1"/>
</dbReference>